<keyword evidence="3" id="KW-1133">Transmembrane helix</keyword>
<keyword evidence="3" id="KW-0472">Membrane</keyword>
<proteinExistence type="inferred from homology"/>
<comment type="caution">
    <text evidence="5">The sequence shown here is derived from an EMBL/GenBank/DDBJ whole genome shotgun (WGS) entry which is preliminary data.</text>
</comment>
<evidence type="ECO:0000259" key="4">
    <source>
        <dbReference type="Pfam" id="PF06738"/>
    </source>
</evidence>
<feature type="region of interest" description="Disordered" evidence="2">
    <location>
        <begin position="121"/>
        <end position="153"/>
    </location>
</feature>
<dbReference type="PANTHER" id="PTHR31082">
    <property type="entry name" value="PHEROMONE-REGULATED MEMBRANE PROTEIN 10"/>
    <property type="match status" value="1"/>
</dbReference>
<reference evidence="5" key="1">
    <citation type="journal article" date="2021" name="Nat. Commun.">
        <title>Genetic determinants of endophytism in the Arabidopsis root mycobiome.</title>
        <authorList>
            <person name="Mesny F."/>
            <person name="Miyauchi S."/>
            <person name="Thiergart T."/>
            <person name="Pickel B."/>
            <person name="Atanasova L."/>
            <person name="Karlsson M."/>
            <person name="Huettel B."/>
            <person name="Barry K.W."/>
            <person name="Haridas S."/>
            <person name="Chen C."/>
            <person name="Bauer D."/>
            <person name="Andreopoulos W."/>
            <person name="Pangilinan J."/>
            <person name="LaButti K."/>
            <person name="Riley R."/>
            <person name="Lipzen A."/>
            <person name="Clum A."/>
            <person name="Drula E."/>
            <person name="Henrissat B."/>
            <person name="Kohler A."/>
            <person name="Grigoriev I.V."/>
            <person name="Martin F.M."/>
            <person name="Hacquard S."/>
        </authorList>
    </citation>
    <scope>NUCLEOTIDE SEQUENCE</scope>
    <source>
        <strain evidence="5">MPI-CAGE-CH-0243</strain>
    </source>
</reference>
<keyword evidence="6" id="KW-1185">Reference proteome</keyword>
<organism evidence="5 6">
    <name type="scientific">Dendryphion nanum</name>
    <dbReference type="NCBI Taxonomy" id="256645"/>
    <lineage>
        <taxon>Eukaryota</taxon>
        <taxon>Fungi</taxon>
        <taxon>Dikarya</taxon>
        <taxon>Ascomycota</taxon>
        <taxon>Pezizomycotina</taxon>
        <taxon>Dothideomycetes</taxon>
        <taxon>Pleosporomycetidae</taxon>
        <taxon>Pleosporales</taxon>
        <taxon>Torulaceae</taxon>
        <taxon>Dendryphion</taxon>
    </lineage>
</organism>
<dbReference type="EMBL" id="JAGMWT010000007">
    <property type="protein sequence ID" value="KAH7125624.1"/>
    <property type="molecule type" value="Genomic_DNA"/>
</dbReference>
<gene>
    <name evidence="5" type="ORF">B0J11DRAFT_528893</name>
</gene>
<dbReference type="AlphaFoldDB" id="A0A9P9DV56"/>
<feature type="transmembrane region" description="Helical" evidence="3">
    <location>
        <begin position="540"/>
        <end position="560"/>
    </location>
</feature>
<dbReference type="OrthoDB" id="413008at2759"/>
<protein>
    <recommendedName>
        <fullName evidence="4">Threonine/serine exporter-like N-terminal domain-containing protein</fullName>
    </recommendedName>
</protein>
<comment type="similarity">
    <text evidence="1">Belongs to the ThrE exporter (TC 2.A.79) family.</text>
</comment>
<feature type="transmembrane region" description="Helical" evidence="3">
    <location>
        <begin position="337"/>
        <end position="357"/>
    </location>
</feature>
<feature type="transmembrane region" description="Helical" evidence="3">
    <location>
        <begin position="493"/>
        <end position="510"/>
    </location>
</feature>
<feature type="transmembrane region" description="Helical" evidence="3">
    <location>
        <begin position="619"/>
        <end position="646"/>
    </location>
</feature>
<keyword evidence="3" id="KW-0812">Transmembrane</keyword>
<evidence type="ECO:0000256" key="1">
    <source>
        <dbReference type="ARBA" id="ARBA00034125"/>
    </source>
</evidence>
<accession>A0A9P9DV56</accession>
<dbReference type="PANTHER" id="PTHR31082:SF4">
    <property type="entry name" value="PHEROMONE-REGULATED MEMBRANE PROTEIN 10"/>
    <property type="match status" value="1"/>
</dbReference>
<dbReference type="InterPro" id="IPR051361">
    <property type="entry name" value="ThrE/Ser_Exporter"/>
</dbReference>
<evidence type="ECO:0000313" key="5">
    <source>
        <dbReference type="EMBL" id="KAH7125624.1"/>
    </source>
</evidence>
<dbReference type="InterPro" id="IPR010619">
    <property type="entry name" value="ThrE-like_N"/>
</dbReference>
<feature type="region of interest" description="Disordered" evidence="2">
    <location>
        <begin position="1"/>
        <end position="48"/>
    </location>
</feature>
<sequence length="658" mass="71888">MEPSPSGKYEMTNLSSESPSQQDLRQQATERNRVRFNSRAAEIPPEDGYASLQQVETAQPDFHSDTLEAEELLNAHNYLNSSTEKPARASFNEVEDDGAYSGNTQGGVFYQLLQAYKNPVTGINDMPSDHSLTPPPVPRPGSSSGPGTPMTPRRKWYEHEKAVRSSETLATLVGASAKLANPNDKEGLELRRGHKRNSSGNRLFSAMWKAKEDQDAKIKIHVADILKRQRYIIKMCRALMLFGAPTHRLEEYLAMTAKVLEINSQFLYIPGCMIISFDDALTHTAEVKIVRTTQGVNLGKLKDTHDIYKEVLHDVISLDEALSRIEDIMNAKDRHPVWLCVLMYGLASTAVSCFFKARPIDMPIIFMLGCILGLLQLVVAPLSKTYSTVFEISATILMSFLARAFGSIRGGSIFCFSALAQSSIALILPGWLVLSAALELQSKAIVPGSIRLVYAIIYSLFLGYGITVGTALYGAIDSNATTETVCRNQMNPYWNFLFVPFYVFFTTFTVQAKYKQMPVMIGIALCGYVVNFFSSQKFSASAPIAYTFGAFTIGVLANTYSRLRHGVAAAVLLPAVYVQVPGSLASSGSIASALTTASSLVKGSAQPASVTTTDSLNAIVFNVAASMIQIAIGITVGLFMSALVIYPLGKRRSGLWTL</sequence>
<evidence type="ECO:0000256" key="3">
    <source>
        <dbReference type="SAM" id="Phobius"/>
    </source>
</evidence>
<feature type="domain" description="Threonine/serine exporter-like N-terminal" evidence="4">
    <location>
        <begin position="230"/>
        <end position="473"/>
    </location>
</feature>
<evidence type="ECO:0000313" key="6">
    <source>
        <dbReference type="Proteomes" id="UP000700596"/>
    </source>
</evidence>
<dbReference type="GO" id="GO:0022857">
    <property type="term" value="F:transmembrane transporter activity"/>
    <property type="evidence" value="ECO:0007669"/>
    <property type="project" value="InterPro"/>
</dbReference>
<feature type="compositionally biased region" description="Low complexity" evidence="2">
    <location>
        <begin position="140"/>
        <end position="151"/>
    </location>
</feature>
<evidence type="ECO:0000256" key="2">
    <source>
        <dbReference type="SAM" id="MobiDB-lite"/>
    </source>
</evidence>
<feature type="compositionally biased region" description="Polar residues" evidence="2">
    <location>
        <begin position="12"/>
        <end position="27"/>
    </location>
</feature>
<name>A0A9P9DV56_9PLEO</name>
<feature type="transmembrane region" description="Helical" evidence="3">
    <location>
        <begin position="363"/>
        <end position="382"/>
    </location>
</feature>
<feature type="transmembrane region" description="Helical" evidence="3">
    <location>
        <begin position="418"/>
        <end position="440"/>
    </location>
</feature>
<feature type="transmembrane region" description="Helical" evidence="3">
    <location>
        <begin position="452"/>
        <end position="473"/>
    </location>
</feature>
<dbReference type="Proteomes" id="UP000700596">
    <property type="component" value="Unassembled WGS sequence"/>
</dbReference>
<feature type="transmembrane region" description="Helical" evidence="3">
    <location>
        <begin position="389"/>
        <end position="406"/>
    </location>
</feature>
<feature type="transmembrane region" description="Helical" evidence="3">
    <location>
        <begin position="517"/>
        <end position="534"/>
    </location>
</feature>
<dbReference type="Pfam" id="PF06738">
    <property type="entry name" value="ThrE"/>
    <property type="match status" value="1"/>
</dbReference>